<evidence type="ECO:0000313" key="2">
    <source>
        <dbReference type="EMBL" id="XBH07079.1"/>
    </source>
</evidence>
<protein>
    <submittedName>
        <fullName evidence="2">ABC transporter substrate-binding protein</fullName>
    </submittedName>
</protein>
<dbReference type="InterPro" id="IPR000914">
    <property type="entry name" value="SBP_5_dom"/>
</dbReference>
<reference evidence="2" key="1">
    <citation type="submission" date="2024-05" db="EMBL/GenBank/DDBJ databases">
        <title>Planctomycetes of the genus Singulisphaera possess chitinolytic capabilities.</title>
        <authorList>
            <person name="Ivanova A."/>
        </authorList>
    </citation>
    <scope>NUCLEOTIDE SEQUENCE</scope>
    <source>
        <strain evidence="2">Ch08T</strain>
    </source>
</reference>
<dbReference type="AlphaFoldDB" id="A0AAU7CP13"/>
<dbReference type="PANTHER" id="PTHR30290">
    <property type="entry name" value="PERIPLASMIC BINDING COMPONENT OF ABC TRANSPORTER"/>
    <property type="match status" value="1"/>
</dbReference>
<dbReference type="Pfam" id="PF00496">
    <property type="entry name" value="SBP_bac_5"/>
    <property type="match status" value="1"/>
</dbReference>
<dbReference type="GO" id="GO:0015833">
    <property type="term" value="P:peptide transport"/>
    <property type="evidence" value="ECO:0007669"/>
    <property type="project" value="TreeGrafter"/>
</dbReference>
<dbReference type="Gene3D" id="3.10.105.10">
    <property type="entry name" value="Dipeptide-binding Protein, Domain 3"/>
    <property type="match status" value="1"/>
</dbReference>
<evidence type="ECO:0000259" key="1">
    <source>
        <dbReference type="Pfam" id="PF00496"/>
    </source>
</evidence>
<accession>A0AAU7CP13</accession>
<feature type="domain" description="Solute-binding protein family 5" evidence="1">
    <location>
        <begin position="382"/>
        <end position="721"/>
    </location>
</feature>
<dbReference type="CDD" id="cd00995">
    <property type="entry name" value="PBP2_NikA_DppA_OppA_like"/>
    <property type="match status" value="1"/>
</dbReference>
<dbReference type="EMBL" id="CP155447">
    <property type="protein sequence ID" value="XBH07079.1"/>
    <property type="molecule type" value="Genomic_DNA"/>
</dbReference>
<dbReference type="SUPFAM" id="SSF53850">
    <property type="entry name" value="Periplasmic binding protein-like II"/>
    <property type="match status" value="1"/>
</dbReference>
<sequence>MTMRPLQNQTTWLESIRSQRPGRVLALGISTLIVVLGIGSLPTAVHGQNPAGGGANPDLLRSTPFDRVTLIDGTILTVDPVSPRPLPVYDAEKERKLKQAFRPPAEGNIGLPGSKTKVVMPGSQEKAEEAASQVSLHLVEGEIRDFKVKRGSIKKVEYFEDLLLAEGDRWLASRNYAKAFECFLRVQTREPGWAGLADRVNRLLYEEGSAALIDGDGERGLRLLRELFLRKPDYPELADKLAKAYGSRADHAFEIGLYALGRKILHELEPLAPNHPVVSEVRERFISRARQLTERATPLTGPARLDALTEALRVWPKFEEASRSYTAAFASVPTLDVGVIDIPHPIGPWVHAPADDRVSHLLYVPILARDDDESAEGKRPGQLAAGLEESNLGRRFVIQLRQGVNWSDGSRSVSANDVARSFTDRTEPASPQYNARWAESIERVETPDPTRVELRLNRSFLKLKSWLLSPVGPAHGGWDGRVATSDRGRQLVTDGPFELASSAADEVQFLALDRSDSPGGTKLRRIRETRYADAATALGALVRGEVSLLEHVPADRLPALAANPDLKVGRYSVPSMHRIALDGRNPMLRNRALRRGLSYAINRRLLLEETLLKRPPDEINLVSDGPFAKGTVADAPDVLPLGYDPLLAAMLVAAARKELEAGPIKLTLEYPSIPEAQAVVPKLVDALKLVGVTLVPIERRESELESELRAGRKFDLAYRASRSDDPVLDLGVFLCPGYDAPSAAGTLASVASPRILQLLLELERVSEWPSARGIAIQIDRESRDELPVLPLWQLEDHYAWRTRLKGPAEASSKLYEGIESWEIEPWFALDPW</sequence>
<dbReference type="GO" id="GO:1904680">
    <property type="term" value="F:peptide transmembrane transporter activity"/>
    <property type="evidence" value="ECO:0007669"/>
    <property type="project" value="TreeGrafter"/>
</dbReference>
<dbReference type="RefSeq" id="WP_406699925.1">
    <property type="nucleotide sequence ID" value="NZ_CP155447.1"/>
</dbReference>
<dbReference type="Gene3D" id="3.40.190.10">
    <property type="entry name" value="Periplasmic binding protein-like II"/>
    <property type="match status" value="1"/>
</dbReference>
<name>A0AAU7CP13_9BACT</name>
<dbReference type="InterPro" id="IPR039424">
    <property type="entry name" value="SBP_5"/>
</dbReference>
<organism evidence="2">
    <name type="scientific">Singulisphaera sp. Ch08</name>
    <dbReference type="NCBI Taxonomy" id="3120278"/>
    <lineage>
        <taxon>Bacteria</taxon>
        <taxon>Pseudomonadati</taxon>
        <taxon>Planctomycetota</taxon>
        <taxon>Planctomycetia</taxon>
        <taxon>Isosphaerales</taxon>
        <taxon>Isosphaeraceae</taxon>
        <taxon>Singulisphaera</taxon>
    </lineage>
</organism>
<proteinExistence type="predicted"/>
<gene>
    <name evidence="2" type="ORF">V5E97_13865</name>
</gene>